<dbReference type="PANTHER" id="PTHR10963">
    <property type="entry name" value="GLYCOSYL HYDROLASE-RELATED"/>
    <property type="match status" value="1"/>
</dbReference>
<protein>
    <recommendedName>
        <fullName evidence="2">GH16 domain-containing protein</fullName>
    </recommendedName>
</protein>
<dbReference type="Gene3D" id="2.60.120.200">
    <property type="match status" value="1"/>
</dbReference>
<feature type="signal peptide" evidence="1">
    <location>
        <begin position="1"/>
        <end position="21"/>
    </location>
</feature>
<dbReference type="InterPro" id="IPR013320">
    <property type="entry name" value="ConA-like_dom_sf"/>
</dbReference>
<keyword evidence="1" id="KW-0732">Signal</keyword>
<dbReference type="GO" id="GO:0005975">
    <property type="term" value="P:carbohydrate metabolic process"/>
    <property type="evidence" value="ECO:0007669"/>
    <property type="project" value="InterPro"/>
</dbReference>
<dbReference type="AlphaFoldDB" id="A0A8E5MDK8"/>
<dbReference type="SUPFAM" id="SSF49899">
    <property type="entry name" value="Concanavalin A-like lectins/glucanases"/>
    <property type="match status" value="1"/>
</dbReference>
<evidence type="ECO:0000256" key="1">
    <source>
        <dbReference type="SAM" id="SignalP"/>
    </source>
</evidence>
<dbReference type="PROSITE" id="PS51762">
    <property type="entry name" value="GH16_2"/>
    <property type="match status" value="1"/>
</dbReference>
<proteinExistence type="predicted"/>
<dbReference type="OrthoDB" id="192832at2759"/>
<name>A0A8E5MDK8_USTVR</name>
<dbReference type="GeneID" id="66061370"/>
<dbReference type="InterPro" id="IPR050546">
    <property type="entry name" value="Glycosyl_Hydrlase_16"/>
</dbReference>
<organism evidence="3 4">
    <name type="scientific">Ustilaginoidea virens</name>
    <name type="common">Rice false smut fungus</name>
    <name type="synonym">Villosiclava virens</name>
    <dbReference type="NCBI Taxonomy" id="1159556"/>
    <lineage>
        <taxon>Eukaryota</taxon>
        <taxon>Fungi</taxon>
        <taxon>Dikarya</taxon>
        <taxon>Ascomycota</taxon>
        <taxon>Pezizomycotina</taxon>
        <taxon>Sordariomycetes</taxon>
        <taxon>Hypocreomycetidae</taxon>
        <taxon>Hypocreales</taxon>
        <taxon>Clavicipitaceae</taxon>
        <taxon>Ustilaginoidea</taxon>
    </lineage>
</organism>
<dbReference type="PANTHER" id="PTHR10963:SF60">
    <property type="entry name" value="GRAM-NEGATIVE BACTERIA-BINDING PROTEIN 1-RELATED"/>
    <property type="match status" value="1"/>
</dbReference>
<feature type="domain" description="GH16" evidence="2">
    <location>
        <begin position="20"/>
        <end position="289"/>
    </location>
</feature>
<dbReference type="EMBL" id="CP072753">
    <property type="protein sequence ID" value="QUC16351.1"/>
    <property type="molecule type" value="Genomic_DNA"/>
</dbReference>
<dbReference type="Proteomes" id="UP000027002">
    <property type="component" value="Chromosome 1"/>
</dbReference>
<evidence type="ECO:0000259" key="2">
    <source>
        <dbReference type="PROSITE" id="PS51762"/>
    </source>
</evidence>
<dbReference type="RefSeq" id="XP_042994024.1">
    <property type="nucleotide sequence ID" value="XM_043138090.1"/>
</dbReference>
<gene>
    <name evidence="3" type="ORF">UV8b_00592</name>
</gene>
<dbReference type="Pfam" id="PF26113">
    <property type="entry name" value="GH16_XgeA"/>
    <property type="match status" value="1"/>
</dbReference>
<dbReference type="GO" id="GO:0004553">
    <property type="term" value="F:hydrolase activity, hydrolyzing O-glycosyl compounds"/>
    <property type="evidence" value="ECO:0007669"/>
    <property type="project" value="InterPro"/>
</dbReference>
<keyword evidence="4" id="KW-1185">Reference proteome</keyword>
<dbReference type="KEGG" id="uvi:66061370"/>
<dbReference type="InterPro" id="IPR000757">
    <property type="entry name" value="Beta-glucanase-like"/>
</dbReference>
<evidence type="ECO:0000313" key="3">
    <source>
        <dbReference type="EMBL" id="QUC16351.1"/>
    </source>
</evidence>
<feature type="chain" id="PRO_5034354436" description="GH16 domain-containing protein" evidence="1">
    <location>
        <begin position="22"/>
        <end position="289"/>
    </location>
</feature>
<sequence>MVKFPAVITASLVALAPLIQAWNAPPYHGFSLRWQDPFSGGSGRSPDPGNWNIINGFLNVNNELQTYSSSTRNVQLSGGSTVQIVPWRDESTIQGWTSGRMESKYVFTPDSGRLTRVEASLRFGPSHQGAKKGIWPAWWMLGDSIRHGKQWPAGGELDILEVVNGQPVGHGTVHCHKSPGGICNEPSGIGSSVNIPNNDYHVWRLEFDRRSEDWTRQSITWFLDGHRFHQITGSGIGDHGTWATLCHSPTFFILNLAVGGDWPGKPDGATQDGYGAMMEIGYVAHYVSS</sequence>
<accession>A0A8E5MDK8</accession>
<dbReference type="CDD" id="cd02182">
    <property type="entry name" value="GH16_Strep_laminarinase_like"/>
    <property type="match status" value="1"/>
</dbReference>
<reference evidence="3" key="1">
    <citation type="submission" date="2020-03" db="EMBL/GenBank/DDBJ databases">
        <title>A mixture of massive structural variations and highly conserved coding sequences in Ustilaginoidea virens genome.</title>
        <authorList>
            <person name="Zhang K."/>
            <person name="Zhao Z."/>
            <person name="Zhang Z."/>
            <person name="Li Y."/>
            <person name="Hsiang T."/>
            <person name="Sun W."/>
        </authorList>
    </citation>
    <scope>NUCLEOTIDE SEQUENCE</scope>
    <source>
        <strain evidence="3">UV-8b</strain>
    </source>
</reference>
<evidence type="ECO:0000313" key="4">
    <source>
        <dbReference type="Proteomes" id="UP000027002"/>
    </source>
</evidence>